<reference evidence="1" key="1">
    <citation type="submission" date="2015-07" db="EMBL/GenBank/DDBJ databases">
        <title>MeaNS - Measles Nucleotide Surveillance Program.</title>
        <authorList>
            <person name="Tran T."/>
            <person name="Druce J."/>
        </authorList>
    </citation>
    <scope>NUCLEOTIDE SEQUENCE</scope>
    <source>
        <strain evidence="1">UCB-OBI-ISO-001</strain>
        <tissue evidence="1">Gonad</tissue>
    </source>
</reference>
<dbReference type="STRING" id="37653.A0A0L8FM30"/>
<dbReference type="EMBL" id="KQ429328">
    <property type="protein sequence ID" value="KOF65475.1"/>
    <property type="molecule type" value="Genomic_DNA"/>
</dbReference>
<accession>A0A0L8FM30</accession>
<dbReference type="PANTHER" id="PTHR23274">
    <property type="entry name" value="DNA HELICASE-RELATED"/>
    <property type="match status" value="1"/>
</dbReference>
<dbReference type="GO" id="GO:0005657">
    <property type="term" value="C:replication fork"/>
    <property type="evidence" value="ECO:0007669"/>
    <property type="project" value="TreeGrafter"/>
</dbReference>
<sequence length="137" mass="14930">MKVPGSGEAIMLLPNLSQQKLCNGTTLIMHKLMRNCIEANILTGCGKGETVFIPRIPVIPSNWLQFPIPLSFAMSINRTQSQTLKFAGLQLDEPCFSNGQLYVGASHVGAKANISAYAAQNKTKNTVYKEIFTLNAT</sequence>
<evidence type="ECO:0000313" key="1">
    <source>
        <dbReference type="EMBL" id="KOF65475.1"/>
    </source>
</evidence>
<dbReference type="PANTHER" id="PTHR23274:SF48">
    <property type="entry name" value="ATP-DEPENDENT DNA HELICASE"/>
    <property type="match status" value="1"/>
</dbReference>
<evidence type="ECO:0008006" key="2">
    <source>
        <dbReference type="Google" id="ProtNLM"/>
    </source>
</evidence>
<gene>
    <name evidence="1" type="ORF">OCBIM_22015424mg</name>
</gene>
<dbReference type="InterPro" id="IPR027417">
    <property type="entry name" value="P-loop_NTPase"/>
</dbReference>
<name>A0A0L8FM30_OCTBM</name>
<dbReference type="OrthoDB" id="6265497at2759"/>
<protein>
    <recommendedName>
        <fullName evidence="2">ATP-dependent DNA helicase</fullName>
    </recommendedName>
</protein>
<dbReference type="SUPFAM" id="SSF52540">
    <property type="entry name" value="P-loop containing nucleoside triphosphate hydrolases"/>
    <property type="match status" value="1"/>
</dbReference>
<dbReference type="AlphaFoldDB" id="A0A0L8FM30"/>
<proteinExistence type="predicted"/>
<dbReference type="GO" id="GO:0006260">
    <property type="term" value="P:DNA replication"/>
    <property type="evidence" value="ECO:0007669"/>
    <property type="project" value="TreeGrafter"/>
</dbReference>
<organism evidence="1">
    <name type="scientific">Octopus bimaculoides</name>
    <name type="common">California two-spotted octopus</name>
    <dbReference type="NCBI Taxonomy" id="37653"/>
    <lineage>
        <taxon>Eukaryota</taxon>
        <taxon>Metazoa</taxon>
        <taxon>Spiralia</taxon>
        <taxon>Lophotrochozoa</taxon>
        <taxon>Mollusca</taxon>
        <taxon>Cephalopoda</taxon>
        <taxon>Coleoidea</taxon>
        <taxon>Octopodiformes</taxon>
        <taxon>Octopoda</taxon>
        <taxon>Incirrata</taxon>
        <taxon>Octopodidae</taxon>
        <taxon>Octopus</taxon>
    </lineage>
</organism>